<dbReference type="AlphaFoldDB" id="A0A917ZXH8"/>
<accession>A0A917ZXH8</accession>
<protein>
    <submittedName>
        <fullName evidence="1">Uncharacterized protein</fullName>
    </submittedName>
</protein>
<gene>
    <name evidence="1" type="ORF">GCM10012280_58570</name>
</gene>
<reference evidence="1" key="2">
    <citation type="submission" date="2020-09" db="EMBL/GenBank/DDBJ databases">
        <authorList>
            <person name="Sun Q."/>
            <person name="Zhou Y."/>
        </authorList>
    </citation>
    <scope>NUCLEOTIDE SEQUENCE</scope>
    <source>
        <strain evidence="1">CGMCC 4.7201</strain>
    </source>
</reference>
<organism evidence="1 2">
    <name type="scientific">Wenjunlia tyrosinilytica</name>
    <dbReference type="NCBI Taxonomy" id="1544741"/>
    <lineage>
        <taxon>Bacteria</taxon>
        <taxon>Bacillati</taxon>
        <taxon>Actinomycetota</taxon>
        <taxon>Actinomycetes</taxon>
        <taxon>Kitasatosporales</taxon>
        <taxon>Streptomycetaceae</taxon>
        <taxon>Wenjunlia</taxon>
    </lineage>
</organism>
<comment type="caution">
    <text evidence="1">The sequence shown here is derived from an EMBL/GenBank/DDBJ whole genome shotgun (WGS) entry which is preliminary data.</text>
</comment>
<keyword evidence="2" id="KW-1185">Reference proteome</keyword>
<evidence type="ECO:0000313" key="2">
    <source>
        <dbReference type="Proteomes" id="UP000641932"/>
    </source>
</evidence>
<evidence type="ECO:0000313" key="1">
    <source>
        <dbReference type="EMBL" id="GGO97234.1"/>
    </source>
</evidence>
<name>A0A917ZXH8_9ACTN</name>
<proteinExistence type="predicted"/>
<dbReference type="Proteomes" id="UP000641932">
    <property type="component" value="Unassembled WGS sequence"/>
</dbReference>
<sequence length="41" mass="4358">MVCIAAGLTEEDSSVASLRLRLSALPLDAIPTASILSLRRF</sequence>
<dbReference type="EMBL" id="BMMS01000032">
    <property type="protein sequence ID" value="GGO97234.1"/>
    <property type="molecule type" value="Genomic_DNA"/>
</dbReference>
<reference evidence="1" key="1">
    <citation type="journal article" date="2014" name="Int. J. Syst. Evol. Microbiol.">
        <title>Complete genome sequence of Corynebacterium casei LMG S-19264T (=DSM 44701T), isolated from a smear-ripened cheese.</title>
        <authorList>
            <consortium name="US DOE Joint Genome Institute (JGI-PGF)"/>
            <person name="Walter F."/>
            <person name="Albersmeier A."/>
            <person name="Kalinowski J."/>
            <person name="Ruckert C."/>
        </authorList>
    </citation>
    <scope>NUCLEOTIDE SEQUENCE</scope>
    <source>
        <strain evidence="1">CGMCC 4.7201</strain>
    </source>
</reference>